<feature type="coiled-coil region" evidence="4">
    <location>
        <begin position="428"/>
        <end position="459"/>
    </location>
</feature>
<dbReference type="Proteomes" id="UP001165395">
    <property type="component" value="Unassembled WGS sequence"/>
</dbReference>
<dbReference type="PROSITE" id="PS50111">
    <property type="entry name" value="CHEMOTAXIS_TRANSDUC_2"/>
    <property type="match status" value="1"/>
</dbReference>
<keyword evidence="8" id="KW-1185">Reference proteome</keyword>
<dbReference type="Gene3D" id="1.10.287.950">
    <property type="entry name" value="Methyl-accepting chemotaxis protein"/>
    <property type="match status" value="1"/>
</dbReference>
<evidence type="ECO:0000256" key="4">
    <source>
        <dbReference type="SAM" id="Coils"/>
    </source>
</evidence>
<sequence length="538" mass="57505">MKIASKTLVAFAVALASVLVVGVAGILQMRSIGKELDTAFNDTLPSLSILQNAKAEAVKVNAAMIKFVLTTDLSSKDSYEAEMKAADANVTKFLKTYQEKYLSDEQDKKLLSVSLATFAGYQQSLKEAIEVSNSGDLAAAEKLMKNVLAPKAKQLEDNLEAQVSHSNALGLQNADSAKKAEVIGRQVIIWGALAGLILSAWMGFKLYLTIRSGLNTLYQTVHEVSSTLDFTKRAKVTTEDEVGKTIHGLNELLDRMQQNLQVLLASSQEVANSANQMTANAQQLAQASDTQSDATENVAATTEQMAVSIQLVADQSHQSQGLAKTSGQLAIAGAQIIGSTIDDIRRISATVKNTDETVKLLDQQSNQIGAVLAVIKEVADQTNLLALNAAIEAARAGEQGRGFAVVADEVRKLAERTALSTQEIAGTINQMRQLSNSARQQMELTLEEVNASVKRADEAGGAIEKIGEAAENTASNVEEIALAIHEQSSATSNIAVQIERITQMTEEASASAEAALATANRLDQLASEQMNILQKYKL</sequence>
<dbReference type="InterPro" id="IPR003660">
    <property type="entry name" value="HAMP_dom"/>
</dbReference>
<dbReference type="EMBL" id="JAJBZT010000003">
    <property type="protein sequence ID" value="MCB6183262.1"/>
    <property type="molecule type" value="Genomic_DNA"/>
</dbReference>
<keyword evidence="1 3" id="KW-0807">Transducer</keyword>
<dbReference type="SUPFAM" id="SSF58104">
    <property type="entry name" value="Methyl-accepting chemotaxis protein (MCP) signaling domain"/>
    <property type="match status" value="1"/>
</dbReference>
<dbReference type="PROSITE" id="PS50885">
    <property type="entry name" value="HAMP"/>
    <property type="match status" value="1"/>
</dbReference>
<evidence type="ECO:0000256" key="2">
    <source>
        <dbReference type="ARBA" id="ARBA00029447"/>
    </source>
</evidence>
<evidence type="ECO:0000256" key="1">
    <source>
        <dbReference type="ARBA" id="ARBA00023224"/>
    </source>
</evidence>
<dbReference type="Pfam" id="PF12729">
    <property type="entry name" value="4HB_MCP_1"/>
    <property type="match status" value="1"/>
</dbReference>
<dbReference type="InterPro" id="IPR004090">
    <property type="entry name" value="Chemotax_Me-accpt_rcpt"/>
</dbReference>
<dbReference type="PANTHER" id="PTHR32089">
    <property type="entry name" value="METHYL-ACCEPTING CHEMOTAXIS PROTEIN MCPB"/>
    <property type="match status" value="1"/>
</dbReference>
<comment type="caution">
    <text evidence="7">The sequence shown here is derived from an EMBL/GenBank/DDBJ whole genome shotgun (WGS) entry which is preliminary data.</text>
</comment>
<protein>
    <submittedName>
        <fullName evidence="7">Methyl-accepting chemotaxis protein</fullName>
    </submittedName>
</protein>
<dbReference type="SMART" id="SM00283">
    <property type="entry name" value="MA"/>
    <property type="match status" value="1"/>
</dbReference>
<dbReference type="CDD" id="cd11386">
    <property type="entry name" value="MCP_signal"/>
    <property type="match status" value="1"/>
</dbReference>
<dbReference type="InterPro" id="IPR024478">
    <property type="entry name" value="HlyB_4HB_MCP"/>
</dbReference>
<comment type="similarity">
    <text evidence="2">Belongs to the methyl-accepting chemotaxis (MCP) protein family.</text>
</comment>
<gene>
    <name evidence="7" type="ORF">LIN78_06865</name>
</gene>
<dbReference type="InterPro" id="IPR004089">
    <property type="entry name" value="MCPsignal_dom"/>
</dbReference>
<evidence type="ECO:0000259" key="5">
    <source>
        <dbReference type="PROSITE" id="PS50111"/>
    </source>
</evidence>
<accession>A0ABS8D501</accession>
<reference evidence="7" key="1">
    <citation type="submission" date="2021-10" db="EMBL/GenBank/DDBJ databases">
        <title>The complete genome sequence of Leeia sp. TBRC 13508.</title>
        <authorList>
            <person name="Charoenyingcharoen P."/>
            <person name="Yukphan P."/>
        </authorList>
    </citation>
    <scope>NUCLEOTIDE SEQUENCE</scope>
    <source>
        <strain evidence="7">TBRC 13508</strain>
    </source>
</reference>
<proteinExistence type="inferred from homology"/>
<name>A0ABS8D501_9NEIS</name>
<evidence type="ECO:0000259" key="6">
    <source>
        <dbReference type="PROSITE" id="PS50885"/>
    </source>
</evidence>
<evidence type="ECO:0000256" key="3">
    <source>
        <dbReference type="PROSITE-ProRule" id="PRU00284"/>
    </source>
</evidence>
<organism evidence="7 8">
    <name type="scientific">Leeia speluncae</name>
    <dbReference type="NCBI Taxonomy" id="2884804"/>
    <lineage>
        <taxon>Bacteria</taxon>
        <taxon>Pseudomonadati</taxon>
        <taxon>Pseudomonadota</taxon>
        <taxon>Betaproteobacteria</taxon>
        <taxon>Neisseriales</taxon>
        <taxon>Leeiaceae</taxon>
        <taxon>Leeia</taxon>
    </lineage>
</organism>
<dbReference type="PRINTS" id="PR00260">
    <property type="entry name" value="CHEMTRNSDUCR"/>
</dbReference>
<evidence type="ECO:0000313" key="8">
    <source>
        <dbReference type="Proteomes" id="UP001165395"/>
    </source>
</evidence>
<dbReference type="Pfam" id="PF00672">
    <property type="entry name" value="HAMP"/>
    <property type="match status" value="1"/>
</dbReference>
<dbReference type="RefSeq" id="WP_227179864.1">
    <property type="nucleotide sequence ID" value="NZ_JAJBZT010000003.1"/>
</dbReference>
<dbReference type="Pfam" id="PF00015">
    <property type="entry name" value="MCPsignal"/>
    <property type="match status" value="1"/>
</dbReference>
<keyword evidence="4" id="KW-0175">Coiled coil</keyword>
<feature type="domain" description="Methyl-accepting transducer" evidence="5">
    <location>
        <begin position="266"/>
        <end position="502"/>
    </location>
</feature>
<evidence type="ECO:0000313" key="7">
    <source>
        <dbReference type="EMBL" id="MCB6183262.1"/>
    </source>
</evidence>
<feature type="domain" description="HAMP" evidence="6">
    <location>
        <begin position="208"/>
        <end position="261"/>
    </location>
</feature>
<dbReference type="PANTHER" id="PTHR32089:SF112">
    <property type="entry name" value="LYSOZYME-LIKE PROTEIN-RELATED"/>
    <property type="match status" value="1"/>
</dbReference>